<comment type="caution">
    <text evidence="2">The sequence shown here is derived from an EMBL/GenBank/DDBJ whole genome shotgun (WGS) entry which is preliminary data.</text>
</comment>
<dbReference type="InterPro" id="IPR006520">
    <property type="entry name" value="Dit_BPSPP_N"/>
</dbReference>
<dbReference type="InterPro" id="IPR008841">
    <property type="entry name" value="Siphovirus-type_tail_N"/>
</dbReference>
<feature type="domain" description="Siphovirus-type tail component RIFT-related" evidence="1">
    <location>
        <begin position="16"/>
        <end position="121"/>
    </location>
</feature>
<dbReference type="AlphaFoldDB" id="A0AAW8TPW6"/>
<dbReference type="Pfam" id="PF05709">
    <property type="entry name" value="Sipho_tail"/>
    <property type="match status" value="1"/>
</dbReference>
<proteinExistence type="predicted"/>
<sequence length="507" mass="57378">MDWGGSVLRVTFNGVDLTKYIVVLKGFTAFNGADFKVSTLEYQTLNGEEFNYTRKGSKKIEMPFYVKYESAAEYDHLQTMLNVKEPKPLEFSHMPNRVFYAIPSGTLDFEEYKMNGKGTITWLIPDGLAHAKDIKAFPFVFNSAKGCYETTIVNNGSEAVPINYRVKLKKESGYLGIVSQYGVIQYGNPKEQDFNEAKKSVKLLNNKGGDFANWTKGTVFYENPAKKDVTDMGVWNSFGGWLGTLPSGYTDTSNSPSGGYFGAIQEFILPEQATDWYLWARAWFETGRMGQTGAWALTVIDQDNHLIAGMVLEKYDRVGNTALCSFLIGDNGGSLVKKTIQFTPHYWIDRNNSNPYGSESRDQNRNMFDLKKTSDKVTYYWYGTHYTYSDSRLRDKKATKIQFFVGQMAGRNTTNQLVTHHYLSDLSFTKLNVPYWVDVPNRFPAGATMYVDGEKGNLYVNNLISHDDEVVGTDYFHAPPGETTIQLYVSSFSEIEMATAEIKEAYI</sequence>
<dbReference type="Proteomes" id="UP001255696">
    <property type="component" value="Unassembled WGS sequence"/>
</dbReference>
<evidence type="ECO:0000313" key="3">
    <source>
        <dbReference type="Proteomes" id="UP001255696"/>
    </source>
</evidence>
<accession>A0AAW8TPW6</accession>
<reference evidence="2" key="1">
    <citation type="submission" date="2023-03" db="EMBL/GenBank/DDBJ databases">
        <authorList>
            <person name="Shen W."/>
            <person name="Cai J."/>
        </authorList>
    </citation>
    <scope>NUCLEOTIDE SEQUENCE</scope>
    <source>
        <strain evidence="2">B245-2</strain>
    </source>
</reference>
<dbReference type="EMBL" id="JARQBI010000016">
    <property type="protein sequence ID" value="MDT2797068.1"/>
    <property type="molecule type" value="Genomic_DNA"/>
</dbReference>
<name>A0AAW8TPW6_9ENTE</name>
<evidence type="ECO:0000313" key="2">
    <source>
        <dbReference type="EMBL" id="MDT2797068.1"/>
    </source>
</evidence>
<dbReference type="NCBIfam" id="TIGR01633">
    <property type="entry name" value="phi3626_gp14_N"/>
    <property type="match status" value="1"/>
</dbReference>
<dbReference type="Gene3D" id="2.40.30.200">
    <property type="match status" value="1"/>
</dbReference>
<evidence type="ECO:0000259" key="1">
    <source>
        <dbReference type="Pfam" id="PF05709"/>
    </source>
</evidence>
<protein>
    <submittedName>
        <fullName evidence="2">Phage tail family protein</fullName>
    </submittedName>
</protein>
<organism evidence="2 3">
    <name type="scientific">Enterococcus cecorum</name>
    <dbReference type="NCBI Taxonomy" id="44008"/>
    <lineage>
        <taxon>Bacteria</taxon>
        <taxon>Bacillati</taxon>
        <taxon>Bacillota</taxon>
        <taxon>Bacilli</taxon>
        <taxon>Lactobacillales</taxon>
        <taxon>Enterococcaceae</taxon>
        <taxon>Enterococcus</taxon>
    </lineage>
</organism>
<gene>
    <name evidence="2" type="ORF">P7H47_07415</name>
</gene>